<dbReference type="AlphaFoldDB" id="W1PXZ9"/>
<organism evidence="1 2">
    <name type="scientific">Amborella trichopoda</name>
    <dbReference type="NCBI Taxonomy" id="13333"/>
    <lineage>
        <taxon>Eukaryota</taxon>
        <taxon>Viridiplantae</taxon>
        <taxon>Streptophyta</taxon>
        <taxon>Embryophyta</taxon>
        <taxon>Tracheophyta</taxon>
        <taxon>Spermatophyta</taxon>
        <taxon>Magnoliopsida</taxon>
        <taxon>Amborellales</taxon>
        <taxon>Amborellaceae</taxon>
        <taxon>Amborella</taxon>
    </lineage>
</organism>
<protein>
    <submittedName>
        <fullName evidence="1">Uncharacterized protein</fullName>
    </submittedName>
</protein>
<name>W1PXZ9_AMBTC</name>
<reference evidence="2" key="1">
    <citation type="journal article" date="2013" name="Science">
        <title>The Amborella genome and the evolution of flowering plants.</title>
        <authorList>
            <consortium name="Amborella Genome Project"/>
        </authorList>
    </citation>
    <scope>NUCLEOTIDE SEQUENCE [LARGE SCALE GENOMIC DNA]</scope>
</reference>
<dbReference type="Proteomes" id="UP000017836">
    <property type="component" value="Unassembled WGS sequence"/>
</dbReference>
<accession>W1PXZ9</accession>
<dbReference type="EMBL" id="KI392605">
    <property type="protein sequence ID" value="ERN12781.1"/>
    <property type="molecule type" value="Genomic_DNA"/>
</dbReference>
<keyword evidence="2" id="KW-1185">Reference proteome</keyword>
<gene>
    <name evidence="1" type="ORF">AMTR_s00043p00205720</name>
</gene>
<proteinExistence type="predicted"/>
<evidence type="ECO:0000313" key="2">
    <source>
        <dbReference type="Proteomes" id="UP000017836"/>
    </source>
</evidence>
<evidence type="ECO:0000313" key="1">
    <source>
        <dbReference type="EMBL" id="ERN12781.1"/>
    </source>
</evidence>
<dbReference type="HOGENOM" id="CLU_167099_0_0_1"/>
<dbReference type="Gramene" id="ERN12781">
    <property type="protein sequence ID" value="ERN12781"/>
    <property type="gene ID" value="AMTR_s00043p00205720"/>
</dbReference>
<sequence>MSQEKEVLARFPDEERSTQLKDLEANYALVKGKLFRWNSHLVSFSTALVSEPMALMSAIDALSIEYGEKHDKLDEWRQKYLANLVALRGLEGCMEEIRTLIEH</sequence>